<proteinExistence type="predicted"/>
<dbReference type="GO" id="GO:0016746">
    <property type="term" value="F:acyltransferase activity"/>
    <property type="evidence" value="ECO:0007669"/>
    <property type="project" value="UniProtKB-KW"/>
</dbReference>
<dbReference type="Proteomes" id="UP001493153">
    <property type="component" value="Plasmid megaplasmid"/>
</dbReference>
<keyword evidence="1" id="KW-0472">Membrane</keyword>
<keyword evidence="4" id="KW-1185">Reference proteome</keyword>
<keyword evidence="3" id="KW-0808">Transferase</keyword>
<dbReference type="EMBL" id="CP062175">
    <property type="protein sequence ID" value="WXK38271.1"/>
    <property type="molecule type" value="Genomic_DNA"/>
</dbReference>
<feature type="transmembrane region" description="Helical" evidence="1">
    <location>
        <begin position="136"/>
        <end position="157"/>
    </location>
</feature>
<feature type="transmembrane region" description="Helical" evidence="1">
    <location>
        <begin position="63"/>
        <end position="80"/>
    </location>
</feature>
<keyword evidence="1" id="KW-1133">Transmembrane helix</keyword>
<dbReference type="PANTHER" id="PTHR23028:SF53">
    <property type="entry name" value="ACYL_TRANSF_3 DOMAIN-CONTAINING PROTEIN"/>
    <property type="match status" value="1"/>
</dbReference>
<organism evidence="3 4">
    <name type="scientific">Mycetohabitans rhizoxinica</name>
    <dbReference type="NCBI Taxonomy" id="412963"/>
    <lineage>
        <taxon>Bacteria</taxon>
        <taxon>Pseudomonadati</taxon>
        <taxon>Pseudomonadota</taxon>
        <taxon>Betaproteobacteria</taxon>
        <taxon>Burkholderiales</taxon>
        <taxon>Burkholderiaceae</taxon>
        <taxon>Mycetohabitans</taxon>
    </lineage>
</organism>
<feature type="transmembrane region" description="Helical" evidence="1">
    <location>
        <begin position="418"/>
        <end position="438"/>
    </location>
</feature>
<feature type="transmembrane region" description="Helical" evidence="1">
    <location>
        <begin position="177"/>
        <end position="197"/>
    </location>
</feature>
<keyword evidence="3" id="KW-0614">Plasmid</keyword>
<gene>
    <name evidence="3" type="ORF">IHE29_02870</name>
</gene>
<feature type="transmembrane region" description="Helical" evidence="1">
    <location>
        <begin position="329"/>
        <end position="351"/>
    </location>
</feature>
<dbReference type="InterPro" id="IPR050879">
    <property type="entry name" value="Acyltransferase_3"/>
</dbReference>
<name>A0ABZ2PX17_9BURK</name>
<keyword evidence="1" id="KW-0812">Transmembrane</keyword>
<dbReference type="InterPro" id="IPR002656">
    <property type="entry name" value="Acyl_transf_3_dom"/>
</dbReference>
<evidence type="ECO:0000256" key="1">
    <source>
        <dbReference type="SAM" id="Phobius"/>
    </source>
</evidence>
<feature type="transmembrane region" description="Helical" evidence="1">
    <location>
        <begin position="236"/>
        <end position="258"/>
    </location>
</feature>
<reference evidence="3 4" key="1">
    <citation type="submission" date="2020-09" db="EMBL/GenBank/DDBJ databases">
        <title>Genome sequences of Mycetohabitans spp.</title>
        <authorList>
            <person name="Carter M.E."/>
            <person name="Carpenter S.C.D."/>
            <person name="Bogdanove A.J."/>
        </authorList>
    </citation>
    <scope>NUCLEOTIDE SEQUENCE [LARGE SCALE GENOMIC DNA]</scope>
    <source>
        <strain evidence="3 4">B12</strain>
        <plasmid evidence="3 4">megaplasmid</plasmid>
    </source>
</reference>
<keyword evidence="3" id="KW-0012">Acyltransferase</keyword>
<sequence length="466" mass="51321">MLRRRGSIMGARARPCRVWAVQCWPRRPATPRITSSLAYVGRNCITATRGGNGMKKTFDGLDLLRFLLAVYLTLYHTVYVTRYGAALPYRAWLGLGGFATSSFFLLSGFILAHVYLGQQPGVLRGGAKRFFVNRLTNLYPVHWISLALFLTVGVAGVNPLNRFSLMTLDRQAGGFEYLDSMTTLAIIVATVWMLQAWQPLYEAINPPSWSLSALLFFYACFPWLAPRLLSLRRPGLAWAMLWLGYLTLPVVFAMQHWYAPASVGFLYTNPLVRLPEFAAGILLYGLYRERSVDWLCATPARRAATLAFVALSFIGGVKALEHGGFGWQYIVHNGALLPSQAALILVCAHVTMPAAAARLATRLGNAALSLFAIHLPLFLIFTKLGKLLAIGMDPLQCVQQFTACVKASRDVVPSMALYPAYLIGTVIAAVVFQERIVVPLRNALRSRLSREPLQHRAAGPSGGQAG</sequence>
<feature type="transmembrane region" description="Helical" evidence="1">
    <location>
        <begin position="92"/>
        <end position="116"/>
    </location>
</feature>
<geneLocation type="plasmid" evidence="3 4">
    <name>megaplasmid</name>
</geneLocation>
<protein>
    <submittedName>
        <fullName evidence="3">Acyltransferase</fullName>
    </submittedName>
</protein>
<dbReference type="Pfam" id="PF01757">
    <property type="entry name" value="Acyl_transf_3"/>
    <property type="match status" value="1"/>
</dbReference>
<evidence type="ECO:0000259" key="2">
    <source>
        <dbReference type="Pfam" id="PF01757"/>
    </source>
</evidence>
<feature type="transmembrane region" description="Helical" evidence="1">
    <location>
        <begin position="209"/>
        <end position="229"/>
    </location>
</feature>
<feature type="domain" description="Acyltransferase 3" evidence="2">
    <location>
        <begin position="59"/>
        <end position="432"/>
    </location>
</feature>
<evidence type="ECO:0000313" key="3">
    <source>
        <dbReference type="EMBL" id="WXK38271.1"/>
    </source>
</evidence>
<feature type="transmembrane region" description="Helical" evidence="1">
    <location>
        <begin position="363"/>
        <end position="382"/>
    </location>
</feature>
<accession>A0ABZ2PX17</accession>
<dbReference type="PANTHER" id="PTHR23028">
    <property type="entry name" value="ACETYLTRANSFERASE"/>
    <property type="match status" value="1"/>
</dbReference>
<evidence type="ECO:0000313" key="4">
    <source>
        <dbReference type="Proteomes" id="UP001493153"/>
    </source>
</evidence>